<dbReference type="RefSeq" id="WP_170194411.1">
    <property type="nucleotide sequence ID" value="NZ_JABBNB010000010.1"/>
</dbReference>
<dbReference type="PANTHER" id="PTHR43559:SF3">
    <property type="entry name" value="HYDROLASE YCAC-RELATED"/>
    <property type="match status" value="1"/>
</dbReference>
<evidence type="ECO:0000313" key="2">
    <source>
        <dbReference type="EMBL" id="NMO01906.1"/>
    </source>
</evidence>
<dbReference type="InterPro" id="IPR053152">
    <property type="entry name" value="Hydrolase_YcaC-like"/>
</dbReference>
<gene>
    <name evidence="2" type="ORF">HH308_11865</name>
</gene>
<sequence>MTDPKLKPADAIVVFADLQSEIVALPLTVDAGALRRSAAGLAKLAELFDMPTVVITMPKRDGGQAQVIPEVVSVRTNYRHFQRTTPDSFDNDLIRAALAEYSRPTLIVCGVATEIVVQWLALSGRANGYQVHLVTDACAGLSTRTEAAALARLTAAGVVMTSVVGLAGELAGDMTRSPGKDAVDVIYTLLGE</sequence>
<proteinExistence type="predicted"/>
<keyword evidence="3" id="KW-1185">Reference proteome</keyword>
<dbReference type="PANTHER" id="PTHR43559">
    <property type="entry name" value="HYDROLASE YCAC-RELATED"/>
    <property type="match status" value="1"/>
</dbReference>
<feature type="domain" description="Isochorismatase-like" evidence="1">
    <location>
        <begin position="12"/>
        <end position="162"/>
    </location>
</feature>
<evidence type="ECO:0000259" key="1">
    <source>
        <dbReference type="Pfam" id="PF00857"/>
    </source>
</evidence>
<organism evidence="2 3">
    <name type="scientific">Gordonia asplenii</name>
    <dbReference type="NCBI Taxonomy" id="2725283"/>
    <lineage>
        <taxon>Bacteria</taxon>
        <taxon>Bacillati</taxon>
        <taxon>Actinomycetota</taxon>
        <taxon>Actinomycetes</taxon>
        <taxon>Mycobacteriales</taxon>
        <taxon>Gordoniaceae</taxon>
        <taxon>Gordonia</taxon>
    </lineage>
</organism>
<dbReference type="Proteomes" id="UP000550729">
    <property type="component" value="Unassembled WGS sequence"/>
</dbReference>
<dbReference type="InterPro" id="IPR036380">
    <property type="entry name" value="Isochorismatase-like_sf"/>
</dbReference>
<evidence type="ECO:0000313" key="3">
    <source>
        <dbReference type="Proteomes" id="UP000550729"/>
    </source>
</evidence>
<dbReference type="EMBL" id="JABBNB010000010">
    <property type="protein sequence ID" value="NMO01906.1"/>
    <property type="molecule type" value="Genomic_DNA"/>
</dbReference>
<comment type="caution">
    <text evidence="2">The sequence shown here is derived from an EMBL/GenBank/DDBJ whole genome shotgun (WGS) entry which is preliminary data.</text>
</comment>
<dbReference type="Pfam" id="PF00857">
    <property type="entry name" value="Isochorismatase"/>
    <property type="match status" value="1"/>
</dbReference>
<dbReference type="SUPFAM" id="SSF52499">
    <property type="entry name" value="Isochorismatase-like hydrolases"/>
    <property type="match status" value="1"/>
</dbReference>
<accession>A0A848KT86</accession>
<dbReference type="AlphaFoldDB" id="A0A848KT86"/>
<dbReference type="InterPro" id="IPR000868">
    <property type="entry name" value="Isochorismatase-like_dom"/>
</dbReference>
<name>A0A848KT86_9ACTN</name>
<protein>
    <submittedName>
        <fullName evidence="2">Isochorismatase family protein</fullName>
    </submittedName>
</protein>
<reference evidence="2 3" key="1">
    <citation type="submission" date="2020-04" db="EMBL/GenBank/DDBJ databases">
        <title>Gordonia sp. nov. TBRC 11910.</title>
        <authorList>
            <person name="Suriyachadkun C."/>
        </authorList>
    </citation>
    <scope>NUCLEOTIDE SEQUENCE [LARGE SCALE GENOMIC DNA]</scope>
    <source>
        <strain evidence="2 3">TBRC 11910</strain>
    </source>
</reference>
<dbReference type="Gene3D" id="3.40.50.850">
    <property type="entry name" value="Isochorismatase-like"/>
    <property type="match status" value="1"/>
</dbReference>